<name>A0A9D1Q2F0_9FIRM</name>
<keyword evidence="2 7" id="KW-0963">Cytoplasm</keyword>
<keyword evidence="6 7" id="KW-0067">ATP-binding</keyword>
<dbReference type="GO" id="GO:0005737">
    <property type="term" value="C:cytoplasm"/>
    <property type="evidence" value="ECO:0007669"/>
    <property type="project" value="UniProtKB-SubCell"/>
</dbReference>
<dbReference type="InterPro" id="IPR043129">
    <property type="entry name" value="ATPase_NBD"/>
</dbReference>
<keyword evidence="7" id="KW-0479">Metal-binding</keyword>
<dbReference type="SUPFAM" id="SSF53067">
    <property type="entry name" value="Actin-like ATPase domain"/>
    <property type="match status" value="2"/>
</dbReference>
<evidence type="ECO:0000256" key="3">
    <source>
        <dbReference type="ARBA" id="ARBA00022679"/>
    </source>
</evidence>
<evidence type="ECO:0000256" key="1">
    <source>
        <dbReference type="ARBA" id="ARBA00008748"/>
    </source>
</evidence>
<dbReference type="CDD" id="cd24010">
    <property type="entry name" value="ASKHA_NBD_AcK_PK"/>
    <property type="match status" value="1"/>
</dbReference>
<feature type="site" description="Transition state stabilizer" evidence="7">
    <location>
        <position position="237"/>
    </location>
</feature>
<dbReference type="GO" id="GO:0000287">
    <property type="term" value="F:magnesium ion binding"/>
    <property type="evidence" value="ECO:0007669"/>
    <property type="project" value="UniProtKB-UniRule"/>
</dbReference>
<dbReference type="Proteomes" id="UP000823990">
    <property type="component" value="Unassembled WGS sequence"/>
</dbReference>
<comment type="pathway">
    <text evidence="7">Metabolic intermediate biosynthesis; acetyl-CoA biosynthesis; acetyl-CoA from acetate: step 1/2.</text>
</comment>
<dbReference type="PROSITE" id="PS01075">
    <property type="entry name" value="ACETATE_KINASE_1"/>
    <property type="match status" value="1"/>
</dbReference>
<comment type="catalytic activity">
    <reaction evidence="7">
        <text>acetate + ATP = acetyl phosphate + ADP</text>
        <dbReference type="Rhea" id="RHEA:11352"/>
        <dbReference type="ChEBI" id="CHEBI:22191"/>
        <dbReference type="ChEBI" id="CHEBI:30089"/>
        <dbReference type="ChEBI" id="CHEBI:30616"/>
        <dbReference type="ChEBI" id="CHEBI:456216"/>
        <dbReference type="EC" id="2.7.2.1"/>
    </reaction>
</comment>
<dbReference type="PIRSF" id="PIRSF000722">
    <property type="entry name" value="Acetate_prop_kin"/>
    <property type="match status" value="1"/>
</dbReference>
<comment type="subunit">
    <text evidence="7">Homodimer.</text>
</comment>
<dbReference type="NCBIfam" id="TIGR00016">
    <property type="entry name" value="ackA"/>
    <property type="match status" value="1"/>
</dbReference>
<dbReference type="GO" id="GO:0006085">
    <property type="term" value="P:acetyl-CoA biosynthetic process"/>
    <property type="evidence" value="ECO:0007669"/>
    <property type="project" value="UniProtKB-UniRule"/>
</dbReference>
<dbReference type="GO" id="GO:0006083">
    <property type="term" value="P:acetate metabolic process"/>
    <property type="evidence" value="ECO:0007669"/>
    <property type="project" value="TreeGrafter"/>
</dbReference>
<dbReference type="Pfam" id="PF00871">
    <property type="entry name" value="Acetate_kinase"/>
    <property type="match status" value="1"/>
</dbReference>
<evidence type="ECO:0000256" key="6">
    <source>
        <dbReference type="ARBA" id="ARBA00022840"/>
    </source>
</evidence>
<feature type="binding site" evidence="7">
    <location>
        <position position="7"/>
    </location>
    <ligand>
        <name>Mg(2+)</name>
        <dbReference type="ChEBI" id="CHEBI:18420"/>
    </ligand>
</feature>
<evidence type="ECO:0000313" key="10">
    <source>
        <dbReference type="Proteomes" id="UP000823990"/>
    </source>
</evidence>
<dbReference type="HAMAP" id="MF_00020">
    <property type="entry name" value="Acetate_kinase"/>
    <property type="match status" value="1"/>
</dbReference>
<dbReference type="InterPro" id="IPR004372">
    <property type="entry name" value="Ac/propionate_kinase"/>
</dbReference>
<evidence type="ECO:0000256" key="8">
    <source>
        <dbReference type="RuleBase" id="RU003835"/>
    </source>
</evidence>
<evidence type="ECO:0000256" key="7">
    <source>
        <dbReference type="HAMAP-Rule" id="MF_00020"/>
    </source>
</evidence>
<reference evidence="9" key="2">
    <citation type="submission" date="2021-04" db="EMBL/GenBank/DDBJ databases">
        <authorList>
            <person name="Gilroy R."/>
        </authorList>
    </citation>
    <scope>NUCLEOTIDE SEQUENCE</scope>
    <source>
        <strain evidence="9">12435</strain>
    </source>
</reference>
<gene>
    <name evidence="7" type="primary">ackA</name>
    <name evidence="9" type="ORF">H9892_07015</name>
</gene>
<evidence type="ECO:0000313" key="9">
    <source>
        <dbReference type="EMBL" id="HIW03074.1"/>
    </source>
</evidence>
<comment type="caution">
    <text evidence="9">The sequence shown here is derived from an EMBL/GenBank/DDBJ whole genome shotgun (WGS) entry which is preliminary data.</text>
</comment>
<protein>
    <recommendedName>
        <fullName evidence="7">Acetate kinase</fullName>
        <ecNumber evidence="7">2.7.2.1</ecNumber>
    </recommendedName>
    <alternativeName>
        <fullName evidence="7">Acetokinase</fullName>
    </alternativeName>
</protein>
<comment type="subcellular location">
    <subcellularLocation>
        <location evidence="7">Cytoplasm</location>
    </subcellularLocation>
</comment>
<keyword evidence="4 7" id="KW-0547">Nucleotide-binding</keyword>
<sequence>MKVLVINAGSSSLKYRLFEMDNEQVLAKGVADRIGIGNSFLKHTGKKEAVIEKNLPNHEVAIKEVLEVLTDPEYGVIKSADEISAVGHRVVAGGEYFTESALVTDETREKIRDIIELAPLHMPACLMGIDACRKVMHDVPHVLVFDTSFHSTMPDVAKLYGIDYDDYKELKIRRYGAHGISHQYVSEEAAKIYGKKEFNLIVCHLGNGASLSAVKNGKCVDTSMGFTPLEGLIMGTRSGDIDPSVVQYLTHKKGWDVSQAISYLNKSCGVKGISGVSSDFRDLTAAAAAGNKRAELAIDMFAYRVKKYIGSYAAAMDGVDMIAFTAGIGENTPEVRERVLSDMSYLGLKYDNKLNYACPRGEAVKLSTDDSKVLVYVIPTNEELVIARETLRLASE</sequence>
<comment type="function">
    <text evidence="7">Catalyzes the formation of acetyl phosphate from acetate and ATP. Can also catalyze the reverse reaction.</text>
</comment>
<keyword evidence="7" id="KW-0460">Magnesium</keyword>
<evidence type="ECO:0000256" key="4">
    <source>
        <dbReference type="ARBA" id="ARBA00022741"/>
    </source>
</evidence>
<dbReference type="PROSITE" id="PS01076">
    <property type="entry name" value="ACETATE_KINASE_2"/>
    <property type="match status" value="1"/>
</dbReference>
<feature type="active site" description="Proton donor/acceptor" evidence="7">
    <location>
        <position position="146"/>
    </location>
</feature>
<dbReference type="PANTHER" id="PTHR21060">
    <property type="entry name" value="ACETATE KINASE"/>
    <property type="match status" value="1"/>
</dbReference>
<feature type="binding site" evidence="7">
    <location>
        <position position="14"/>
    </location>
    <ligand>
        <name>ATP</name>
        <dbReference type="ChEBI" id="CHEBI:30616"/>
    </ligand>
</feature>
<dbReference type="GO" id="GO:0005524">
    <property type="term" value="F:ATP binding"/>
    <property type="evidence" value="ECO:0007669"/>
    <property type="project" value="UniProtKB-KW"/>
</dbReference>
<reference evidence="9" key="1">
    <citation type="journal article" date="2021" name="PeerJ">
        <title>Extensive microbial diversity within the chicken gut microbiome revealed by metagenomics and culture.</title>
        <authorList>
            <person name="Gilroy R."/>
            <person name="Ravi A."/>
            <person name="Getino M."/>
            <person name="Pursley I."/>
            <person name="Horton D.L."/>
            <person name="Alikhan N.F."/>
            <person name="Baker D."/>
            <person name="Gharbi K."/>
            <person name="Hall N."/>
            <person name="Watson M."/>
            <person name="Adriaenssens E.M."/>
            <person name="Foster-Nyarko E."/>
            <person name="Jarju S."/>
            <person name="Secka A."/>
            <person name="Antonio M."/>
            <person name="Oren A."/>
            <person name="Chaudhuri R.R."/>
            <person name="La Ragione R."/>
            <person name="Hildebrand F."/>
            <person name="Pallen M.J."/>
        </authorList>
    </citation>
    <scope>NUCLEOTIDE SEQUENCE</scope>
    <source>
        <strain evidence="9">12435</strain>
    </source>
</reference>
<evidence type="ECO:0000256" key="2">
    <source>
        <dbReference type="ARBA" id="ARBA00022490"/>
    </source>
</evidence>
<keyword evidence="5 7" id="KW-0418">Kinase</keyword>
<organism evidence="9 10">
    <name type="scientific">Candidatus Protoclostridium stercorigallinarum</name>
    <dbReference type="NCBI Taxonomy" id="2838741"/>
    <lineage>
        <taxon>Bacteria</taxon>
        <taxon>Bacillati</taxon>
        <taxon>Bacillota</taxon>
        <taxon>Clostridia</taxon>
        <taxon>Candidatus Protoclostridium</taxon>
    </lineage>
</organism>
<feature type="binding site" evidence="7">
    <location>
        <begin position="327"/>
        <end position="331"/>
    </location>
    <ligand>
        <name>ATP</name>
        <dbReference type="ChEBI" id="CHEBI:30616"/>
    </ligand>
</feature>
<feature type="binding site" evidence="7">
    <location>
        <position position="89"/>
    </location>
    <ligand>
        <name>substrate</name>
    </ligand>
</feature>
<evidence type="ECO:0000256" key="5">
    <source>
        <dbReference type="ARBA" id="ARBA00022777"/>
    </source>
</evidence>
<dbReference type="InterPro" id="IPR023865">
    <property type="entry name" value="Aliphatic_acid_kinase_CS"/>
</dbReference>
<dbReference type="Gene3D" id="3.30.420.40">
    <property type="match status" value="2"/>
</dbReference>
<dbReference type="EC" id="2.7.2.1" evidence="7"/>
<dbReference type="EMBL" id="DXHS01000119">
    <property type="protein sequence ID" value="HIW03074.1"/>
    <property type="molecule type" value="Genomic_DNA"/>
</dbReference>
<dbReference type="PRINTS" id="PR00471">
    <property type="entry name" value="ACETATEKNASE"/>
</dbReference>
<keyword evidence="3 7" id="KW-0808">Transferase</keyword>
<dbReference type="PANTHER" id="PTHR21060:SF15">
    <property type="entry name" value="ACETATE KINASE-RELATED"/>
    <property type="match status" value="1"/>
</dbReference>
<comment type="similarity">
    <text evidence="1 7 8">Belongs to the acetokinase family.</text>
</comment>
<dbReference type="GO" id="GO:0008776">
    <property type="term" value="F:acetate kinase activity"/>
    <property type="evidence" value="ECO:0007669"/>
    <property type="project" value="UniProtKB-UniRule"/>
</dbReference>
<feature type="binding site" evidence="7">
    <location>
        <begin position="204"/>
        <end position="208"/>
    </location>
    <ligand>
        <name>ATP</name>
        <dbReference type="ChEBI" id="CHEBI:30616"/>
    </ligand>
</feature>
<proteinExistence type="inferred from homology"/>
<dbReference type="AlphaFoldDB" id="A0A9D1Q2F0"/>
<dbReference type="InterPro" id="IPR000890">
    <property type="entry name" value="Aliphatic_acid_kin_short-chain"/>
</dbReference>
<accession>A0A9D1Q2F0</accession>
<feature type="site" description="Transition state stabilizer" evidence="7">
    <location>
        <position position="178"/>
    </location>
</feature>
<feature type="binding site" evidence="7">
    <location>
        <position position="382"/>
    </location>
    <ligand>
        <name>Mg(2+)</name>
        <dbReference type="ChEBI" id="CHEBI:18420"/>
    </ligand>
</feature>
<feature type="binding site" evidence="7">
    <location>
        <begin position="279"/>
        <end position="281"/>
    </location>
    <ligand>
        <name>ATP</name>
        <dbReference type="ChEBI" id="CHEBI:30616"/>
    </ligand>
</feature>
<comment type="cofactor">
    <cofactor evidence="7">
        <name>Mg(2+)</name>
        <dbReference type="ChEBI" id="CHEBI:18420"/>
    </cofactor>
    <cofactor evidence="7">
        <name>Mn(2+)</name>
        <dbReference type="ChEBI" id="CHEBI:29035"/>
    </cofactor>
    <text evidence="7">Mg(2+). Can also accept Mn(2+).</text>
</comment>